<keyword evidence="5" id="KW-1185">Reference proteome</keyword>
<evidence type="ECO:0000256" key="1">
    <source>
        <dbReference type="PIRSR" id="PIRSR640198-1"/>
    </source>
</evidence>
<keyword evidence="2" id="KW-0547">Nucleotide-binding</keyword>
<accession>A0A2T1KAM6</accession>
<dbReference type="PROSITE" id="PS51459">
    <property type="entry name" value="FIDO"/>
    <property type="match status" value="1"/>
</dbReference>
<dbReference type="InterPro" id="IPR003812">
    <property type="entry name" value="Fido"/>
</dbReference>
<dbReference type="PANTHER" id="PTHR13504">
    <property type="entry name" value="FIDO DOMAIN-CONTAINING PROTEIN DDB_G0283145"/>
    <property type="match status" value="1"/>
</dbReference>
<proteinExistence type="predicted"/>
<dbReference type="Pfam" id="PF02661">
    <property type="entry name" value="Fic"/>
    <property type="match status" value="1"/>
</dbReference>
<dbReference type="SUPFAM" id="SSF140931">
    <property type="entry name" value="Fic-like"/>
    <property type="match status" value="1"/>
</dbReference>
<evidence type="ECO:0000313" key="4">
    <source>
        <dbReference type="EMBL" id="PSF07201.1"/>
    </source>
</evidence>
<dbReference type="Gene3D" id="1.10.3290.10">
    <property type="entry name" value="Fido-like domain"/>
    <property type="match status" value="1"/>
</dbReference>
<dbReference type="Proteomes" id="UP000239866">
    <property type="component" value="Unassembled WGS sequence"/>
</dbReference>
<organism evidence="4 5">
    <name type="scientific">Marinobacter fuscus</name>
    <dbReference type="NCBI Taxonomy" id="2109942"/>
    <lineage>
        <taxon>Bacteria</taxon>
        <taxon>Pseudomonadati</taxon>
        <taxon>Pseudomonadota</taxon>
        <taxon>Gammaproteobacteria</taxon>
        <taxon>Pseudomonadales</taxon>
        <taxon>Marinobacteraceae</taxon>
        <taxon>Marinobacter</taxon>
    </lineage>
</organism>
<dbReference type="PANTHER" id="PTHR13504:SF38">
    <property type="entry name" value="FIDO DOMAIN-CONTAINING PROTEIN"/>
    <property type="match status" value="1"/>
</dbReference>
<evidence type="ECO:0000313" key="5">
    <source>
        <dbReference type="Proteomes" id="UP000239866"/>
    </source>
</evidence>
<dbReference type="AlphaFoldDB" id="A0A2T1KAM6"/>
<sequence>MNEWVGYAWLTKTLNLPVTQKLSIVSQIGRDRKTSCNDGVRHEVYRPQAKPNDTPVAHLAFALKHEGVNLEVLSRVFSVLNKQQLNDWIASEPSGQYARKAGFLYEWLTGDRLDAPSVSGNYQPILDAQEVIVATNVIKNRRWRIDDNLPGTPAFCPVIRRTDLLKLTEHYDVAKRLEDIKQDYGTDMIEKSAVWLTIRESRASFAIEHEGDQKSKIHRFALAMGRYCGKIDAPLAPAALTELQRSILGTSTIRPGLRQSPVFVGSGTQEMGTYVHYIAPDARNIAPMLEGLQTFLERTQGESPIVRAAVASFGFVFIHPLADGNGRISRFLINDTLRRDAAVPEPLLLPVSSTITRSTNSRATYDKVLEAYSKPMMSRTVNDIHFGGRTRYPDGVVSDFEFTGSDILRPSWQYPDLTHQAEYLFHIIHETIEYEMRYQVQSHSAYIHARDRVKDVLEGPDEHIDRIMRSVEQNNLLVSNKLKKDFPVLADVGLAKDITQIVRDYINSKPVRAPYEPEAEIEAMPPTSAGNDK</sequence>
<dbReference type="EMBL" id="PXNP01000076">
    <property type="protein sequence ID" value="PSF07201.1"/>
    <property type="molecule type" value="Genomic_DNA"/>
</dbReference>
<dbReference type="InterPro" id="IPR036597">
    <property type="entry name" value="Fido-like_dom_sf"/>
</dbReference>
<gene>
    <name evidence="4" type="ORF">C7H09_10420</name>
</gene>
<name>A0A2T1KAM6_9GAMM</name>
<protein>
    <submittedName>
        <fullName evidence="4">Cell filamentation protein Fic</fullName>
    </submittedName>
</protein>
<dbReference type="GO" id="GO:0005524">
    <property type="term" value="F:ATP binding"/>
    <property type="evidence" value="ECO:0007669"/>
    <property type="project" value="UniProtKB-KW"/>
</dbReference>
<dbReference type="RefSeq" id="WP_106762450.1">
    <property type="nucleotide sequence ID" value="NZ_PXNP01000076.1"/>
</dbReference>
<comment type="caution">
    <text evidence="4">The sequence shown here is derived from an EMBL/GenBank/DDBJ whole genome shotgun (WGS) entry which is preliminary data.</text>
</comment>
<evidence type="ECO:0000256" key="2">
    <source>
        <dbReference type="PIRSR" id="PIRSR640198-2"/>
    </source>
</evidence>
<reference evidence="4 5" key="1">
    <citation type="submission" date="2018-03" db="EMBL/GenBank/DDBJ databases">
        <title>Marinobacter brunus sp. nov., a marine bacterium of Gamma-proteobacteria isolated from the surface seawater of the South China Sea.</title>
        <authorList>
            <person name="Cheng H."/>
            <person name="Wu Y.-H."/>
            <person name="Xamxidin M."/>
            <person name="Xu X.-W."/>
        </authorList>
    </citation>
    <scope>NUCLEOTIDE SEQUENCE [LARGE SCALE GENOMIC DNA]</scope>
    <source>
        <strain evidence="4 5">NH169-3</strain>
    </source>
</reference>
<feature type="binding site" evidence="2">
    <location>
        <begin position="323"/>
        <end position="330"/>
    </location>
    <ligand>
        <name>ATP</name>
        <dbReference type="ChEBI" id="CHEBI:30616"/>
    </ligand>
</feature>
<dbReference type="OrthoDB" id="9807853at2"/>
<feature type="domain" description="Fido" evidence="3">
    <location>
        <begin position="235"/>
        <end position="387"/>
    </location>
</feature>
<keyword evidence="2" id="KW-0067">ATP-binding</keyword>
<feature type="active site" evidence="1">
    <location>
        <position position="319"/>
    </location>
</feature>
<dbReference type="InterPro" id="IPR040198">
    <property type="entry name" value="Fido_containing"/>
</dbReference>
<evidence type="ECO:0000259" key="3">
    <source>
        <dbReference type="PROSITE" id="PS51459"/>
    </source>
</evidence>